<dbReference type="PROSITE" id="PS50097">
    <property type="entry name" value="BTB"/>
    <property type="match status" value="1"/>
</dbReference>
<dbReference type="CDD" id="cd18186">
    <property type="entry name" value="BTB_POZ_ZBTB_KLHL-like"/>
    <property type="match status" value="1"/>
</dbReference>
<reference evidence="2" key="1">
    <citation type="submission" date="2019-10" db="EMBL/GenBank/DDBJ databases">
        <authorList>
            <consortium name="DOE Joint Genome Institute"/>
            <person name="Kuo A."/>
            <person name="Miyauchi S."/>
            <person name="Kiss E."/>
            <person name="Drula E."/>
            <person name="Kohler A."/>
            <person name="Sanchez-Garcia M."/>
            <person name="Andreopoulos B."/>
            <person name="Barry K.W."/>
            <person name="Bonito G."/>
            <person name="Buee M."/>
            <person name="Carver A."/>
            <person name="Chen C."/>
            <person name="Cichocki N."/>
            <person name="Clum A."/>
            <person name="Culley D."/>
            <person name="Crous P.W."/>
            <person name="Fauchery L."/>
            <person name="Girlanda M."/>
            <person name="Hayes R."/>
            <person name="Keri Z."/>
            <person name="LaButti K."/>
            <person name="Lipzen A."/>
            <person name="Lombard V."/>
            <person name="Magnuson J."/>
            <person name="Maillard F."/>
            <person name="Morin E."/>
            <person name="Murat C."/>
            <person name="Nolan M."/>
            <person name="Ohm R."/>
            <person name="Pangilinan J."/>
            <person name="Pereira M."/>
            <person name="Perotto S."/>
            <person name="Peter M."/>
            <person name="Riley R."/>
            <person name="Sitrit Y."/>
            <person name="Stielow B."/>
            <person name="Szollosi G."/>
            <person name="Zifcakova L."/>
            <person name="Stursova M."/>
            <person name="Spatafora J.W."/>
            <person name="Tedersoo L."/>
            <person name="Vaario L.-M."/>
            <person name="Yamada A."/>
            <person name="Yan M."/>
            <person name="Wang P."/>
            <person name="Xu J."/>
            <person name="Bruns T."/>
            <person name="Baldrian P."/>
            <person name="Vilgalys R."/>
            <person name="Henrissat B."/>
            <person name="Grigoriev I.V."/>
            <person name="Hibbett D."/>
            <person name="Nagy L.G."/>
            <person name="Martin F.M."/>
        </authorList>
    </citation>
    <scope>NUCLEOTIDE SEQUENCE</scope>
    <source>
        <strain evidence="2">Prilba</strain>
    </source>
</reference>
<dbReference type="InterPro" id="IPR011333">
    <property type="entry name" value="SKP1/BTB/POZ_sf"/>
</dbReference>
<dbReference type="EMBL" id="WHVB01000020">
    <property type="protein sequence ID" value="KAF8472323.1"/>
    <property type="molecule type" value="Genomic_DNA"/>
</dbReference>
<dbReference type="SUPFAM" id="SSF54695">
    <property type="entry name" value="POZ domain"/>
    <property type="match status" value="1"/>
</dbReference>
<comment type="caution">
    <text evidence="2">The sequence shown here is derived from an EMBL/GenBank/DDBJ whole genome shotgun (WGS) entry which is preliminary data.</text>
</comment>
<keyword evidence="3" id="KW-1185">Reference proteome</keyword>
<reference evidence="2" key="2">
    <citation type="journal article" date="2020" name="Nat. Commun.">
        <title>Large-scale genome sequencing of mycorrhizal fungi provides insights into the early evolution of symbiotic traits.</title>
        <authorList>
            <person name="Miyauchi S."/>
            <person name="Kiss E."/>
            <person name="Kuo A."/>
            <person name="Drula E."/>
            <person name="Kohler A."/>
            <person name="Sanchez-Garcia M."/>
            <person name="Morin E."/>
            <person name="Andreopoulos B."/>
            <person name="Barry K.W."/>
            <person name="Bonito G."/>
            <person name="Buee M."/>
            <person name="Carver A."/>
            <person name="Chen C."/>
            <person name="Cichocki N."/>
            <person name="Clum A."/>
            <person name="Culley D."/>
            <person name="Crous P.W."/>
            <person name="Fauchery L."/>
            <person name="Girlanda M."/>
            <person name="Hayes R.D."/>
            <person name="Keri Z."/>
            <person name="LaButti K."/>
            <person name="Lipzen A."/>
            <person name="Lombard V."/>
            <person name="Magnuson J."/>
            <person name="Maillard F."/>
            <person name="Murat C."/>
            <person name="Nolan M."/>
            <person name="Ohm R.A."/>
            <person name="Pangilinan J."/>
            <person name="Pereira M.F."/>
            <person name="Perotto S."/>
            <person name="Peter M."/>
            <person name="Pfister S."/>
            <person name="Riley R."/>
            <person name="Sitrit Y."/>
            <person name="Stielow J.B."/>
            <person name="Szollosi G."/>
            <person name="Zifcakova L."/>
            <person name="Stursova M."/>
            <person name="Spatafora J.W."/>
            <person name="Tedersoo L."/>
            <person name="Vaario L.M."/>
            <person name="Yamada A."/>
            <person name="Yan M."/>
            <person name="Wang P."/>
            <person name="Xu J."/>
            <person name="Bruns T."/>
            <person name="Baldrian P."/>
            <person name="Vilgalys R."/>
            <person name="Dunand C."/>
            <person name="Henrissat B."/>
            <person name="Grigoriev I.V."/>
            <person name="Hibbett D."/>
            <person name="Nagy L.G."/>
            <person name="Martin F.M."/>
        </authorList>
    </citation>
    <scope>NUCLEOTIDE SEQUENCE</scope>
    <source>
        <strain evidence="2">Prilba</strain>
    </source>
</reference>
<name>A0A9P5MMY6_9AGAM</name>
<sequence length="632" mass="70692">MSTVSHEAVSPTDEPLVNLLFDHPGADIILRSQDSSLFRIPKIYIANSSPILSDLIQRALNSPRDMNAEASLPVVQLPESGEILYCLLTFIFPVTPLLPSTPEDIIELLSVAQRYQMGTALTHIRGSIAQQNSLLTAASGLEPALHSHALAQKYGLRPEAVQTARAILLKQSMTIEDFDDKFDIMSGASLYELWKYHEGVRAILVSYLAGFTVSRARGTISGLQCEEYNNSNHIPLWLDEYITSIGKSPNLFDLVEFNTAMARHIKDKANEPSCECASIPSQTIRNFWEALASVVHNSFEKAESALSLVREREDLRAQINSATSPPEPFDVPDANLIIRSSDLVDFRVHKPVLSMASPFFKDLLSLPQPSDSESVDGIPVVRLPEDSELLNGLISMLYPIRTVIPNSYDKVLHLLAACQKYDMASVLSLIRSEVRRGGEFPAPNGAEAFHAYAIAASKGLIPEMENAARQTLDHPMTFEVLGEGLRLFEGWAMCELVSFRKRCRDNFITCLDSFLEIQPPGPSSIWVGCPEVMLRSRSRLLPRWLNELLSRNQNDLKLQKFTQPLDIHSRIRGEYFAALQNHATCNFCSVVHIRNGSTFCAELENKLSQARDNVTYFLYFQVPRDLLFVGRR</sequence>
<organism evidence="2 3">
    <name type="scientific">Russula ochroleuca</name>
    <dbReference type="NCBI Taxonomy" id="152965"/>
    <lineage>
        <taxon>Eukaryota</taxon>
        <taxon>Fungi</taxon>
        <taxon>Dikarya</taxon>
        <taxon>Basidiomycota</taxon>
        <taxon>Agaricomycotina</taxon>
        <taxon>Agaricomycetes</taxon>
        <taxon>Russulales</taxon>
        <taxon>Russulaceae</taxon>
        <taxon>Russula</taxon>
    </lineage>
</organism>
<dbReference type="Proteomes" id="UP000759537">
    <property type="component" value="Unassembled WGS sequence"/>
</dbReference>
<evidence type="ECO:0000313" key="2">
    <source>
        <dbReference type="EMBL" id="KAF8472323.1"/>
    </source>
</evidence>
<dbReference type="InterPro" id="IPR000210">
    <property type="entry name" value="BTB/POZ_dom"/>
</dbReference>
<dbReference type="AlphaFoldDB" id="A0A9P5MMY6"/>
<dbReference type="OrthoDB" id="3357985at2759"/>
<feature type="domain" description="BTB" evidence="1">
    <location>
        <begin position="332"/>
        <end position="406"/>
    </location>
</feature>
<dbReference type="SMART" id="SM00225">
    <property type="entry name" value="BTB"/>
    <property type="match status" value="2"/>
</dbReference>
<evidence type="ECO:0000259" key="1">
    <source>
        <dbReference type="PROSITE" id="PS50097"/>
    </source>
</evidence>
<evidence type="ECO:0000313" key="3">
    <source>
        <dbReference type="Proteomes" id="UP000759537"/>
    </source>
</evidence>
<dbReference type="Pfam" id="PF00651">
    <property type="entry name" value="BTB"/>
    <property type="match status" value="1"/>
</dbReference>
<protein>
    <recommendedName>
        <fullName evidence="1">BTB domain-containing protein</fullName>
    </recommendedName>
</protein>
<gene>
    <name evidence="2" type="ORF">DFH94DRAFT_185771</name>
</gene>
<proteinExistence type="predicted"/>
<accession>A0A9P5MMY6</accession>
<dbReference type="Gene3D" id="3.30.710.10">
    <property type="entry name" value="Potassium Channel Kv1.1, Chain A"/>
    <property type="match status" value="2"/>
</dbReference>